<keyword evidence="3" id="KW-1185">Reference proteome</keyword>
<evidence type="ECO:0000313" key="3">
    <source>
        <dbReference type="Proteomes" id="UP000234240"/>
    </source>
</evidence>
<gene>
    <name evidence="2" type="ORF">CYR55_22560</name>
</gene>
<dbReference type="Proteomes" id="UP000234240">
    <property type="component" value="Unassembled WGS sequence"/>
</dbReference>
<comment type="caution">
    <text evidence="2">The sequence shown here is derived from an EMBL/GenBank/DDBJ whole genome shotgun (WGS) entry which is preliminary data.</text>
</comment>
<reference evidence="2 3" key="1">
    <citation type="submission" date="2017-12" db="EMBL/GenBank/DDBJ databases">
        <title>Characterization of six clinical isolates of Enterochimera gen. nov., a novel genus of the Yersiniaciae family and the three species Enterochimera arupensis sp. nov., Enterochimera coloradensis sp. nov, and Enterochimera californica sp. nov.</title>
        <authorList>
            <person name="Rossi A."/>
            <person name="Fisher M."/>
        </authorList>
    </citation>
    <scope>NUCLEOTIDE SEQUENCE [LARGE SCALE GENOMIC DNA]</scope>
    <source>
        <strain evidence="3">2015-Iso6</strain>
    </source>
</reference>
<evidence type="ECO:0000256" key="1">
    <source>
        <dbReference type="SAM" id="MobiDB-lite"/>
    </source>
</evidence>
<dbReference type="Gene3D" id="1.10.260.40">
    <property type="entry name" value="lambda repressor-like DNA-binding domains"/>
    <property type="match status" value="1"/>
</dbReference>
<evidence type="ECO:0000313" key="2">
    <source>
        <dbReference type="EMBL" id="PLR29875.1"/>
    </source>
</evidence>
<organism evidence="2 3">
    <name type="scientific">Chimaeribacter californicus</name>
    <dbReference type="NCBI Taxonomy" id="2060067"/>
    <lineage>
        <taxon>Bacteria</taxon>
        <taxon>Pseudomonadati</taxon>
        <taxon>Pseudomonadota</taxon>
        <taxon>Gammaproteobacteria</taxon>
        <taxon>Enterobacterales</taxon>
        <taxon>Yersiniaceae</taxon>
        <taxon>Chimaeribacter</taxon>
    </lineage>
</organism>
<dbReference type="InterPro" id="IPR010982">
    <property type="entry name" value="Lambda_DNA-bd_dom_sf"/>
</dbReference>
<proteinExistence type="predicted"/>
<dbReference type="OrthoDB" id="6625856at2"/>
<dbReference type="RefSeq" id="WP_101818545.1">
    <property type="nucleotide sequence ID" value="NZ_PJZF01000047.1"/>
</dbReference>
<name>A0A2N5DTK2_9GAMM</name>
<sequence length="92" mass="10053">MGIIKKETNVTPTFSEKPTPEEVKAARINAGLTQVQAAARFGYSLRNWQAKEDAGSNGRSLSIGEYELLLLMGNSHPTLVATHRVVTKLTNK</sequence>
<feature type="region of interest" description="Disordered" evidence="1">
    <location>
        <begin position="1"/>
        <end position="21"/>
    </location>
</feature>
<dbReference type="GO" id="GO:0003677">
    <property type="term" value="F:DNA binding"/>
    <property type="evidence" value="ECO:0007669"/>
    <property type="project" value="InterPro"/>
</dbReference>
<protein>
    <submittedName>
        <fullName evidence="2">Uncharacterized protein</fullName>
    </submittedName>
</protein>
<dbReference type="AlphaFoldDB" id="A0A2N5DTK2"/>
<dbReference type="EMBL" id="PJZF01000047">
    <property type="protein sequence ID" value="PLR29875.1"/>
    <property type="molecule type" value="Genomic_DNA"/>
</dbReference>
<accession>A0A2N5DTK2</accession>